<evidence type="ECO:0000256" key="6">
    <source>
        <dbReference type="ARBA" id="ARBA00023136"/>
    </source>
</evidence>
<reference evidence="9 10" key="1">
    <citation type="journal article" date="2024" name="BMC Biol.">
        <title>Comparative genomics of Ascetosporea gives new insight into the evolutionary basis for animal parasitism in Rhizaria.</title>
        <authorList>
            <person name="Hiltunen Thoren M."/>
            <person name="Onut-Brannstrom I."/>
            <person name="Alfjorden A."/>
            <person name="Peckova H."/>
            <person name="Swords F."/>
            <person name="Hooper C."/>
            <person name="Holzer A.S."/>
            <person name="Bass D."/>
            <person name="Burki F."/>
        </authorList>
    </citation>
    <scope>NUCLEOTIDE SEQUENCE [LARGE SCALE GENOMIC DNA]</scope>
    <source>
        <strain evidence="9">20-A016</strain>
    </source>
</reference>
<dbReference type="Gene3D" id="1.20.1560.10">
    <property type="entry name" value="ABC transporter type 1, transmembrane domain"/>
    <property type="match status" value="1"/>
</dbReference>
<gene>
    <name evidence="9" type="primary">ABCC2_1</name>
    <name evidence="9" type="ORF">MHBO_004568</name>
</gene>
<keyword evidence="10" id="KW-1185">Reference proteome</keyword>
<evidence type="ECO:0000256" key="1">
    <source>
        <dbReference type="ARBA" id="ARBA00022448"/>
    </source>
</evidence>
<feature type="transmembrane region" description="Helical" evidence="7">
    <location>
        <begin position="167"/>
        <end position="188"/>
    </location>
</feature>
<keyword evidence="1" id="KW-0813">Transport</keyword>
<keyword evidence="3" id="KW-0547">Nucleotide-binding</keyword>
<evidence type="ECO:0000256" key="5">
    <source>
        <dbReference type="ARBA" id="ARBA00022989"/>
    </source>
</evidence>
<keyword evidence="2 7" id="KW-0812">Transmembrane</keyword>
<dbReference type="EMBL" id="JBDODL010004423">
    <property type="protein sequence ID" value="MES1923034.1"/>
    <property type="molecule type" value="Genomic_DNA"/>
</dbReference>
<feature type="transmembrane region" description="Helical" evidence="7">
    <location>
        <begin position="41"/>
        <end position="69"/>
    </location>
</feature>
<sequence>MTFFDTTPRGRMLNRFSSDTSTLDRSIPRSSFSFLTCFAEVVAILIIISVITPFFIVGLIPLCVMYYFIQTFFIRPTRDIKRIGSTLLSPVYSGFQETLDGTTTIRAFKEEKRFERENNEKLDRFTRVFFSNFIANRWLQVRLELLGSFVVALSSILIVVSRNKLSGGLAGLTLTYALRFVATLNWMFSFKTRKNVQNLQK</sequence>
<evidence type="ECO:0000256" key="4">
    <source>
        <dbReference type="ARBA" id="ARBA00022840"/>
    </source>
</evidence>
<dbReference type="InterPro" id="IPR050173">
    <property type="entry name" value="ABC_transporter_C-like"/>
</dbReference>
<evidence type="ECO:0000313" key="10">
    <source>
        <dbReference type="Proteomes" id="UP001439008"/>
    </source>
</evidence>
<keyword evidence="5 7" id="KW-1133">Transmembrane helix</keyword>
<keyword evidence="4" id="KW-0067">ATP-binding</keyword>
<name>A0ABV2ATT8_9EUKA</name>
<evidence type="ECO:0000313" key="9">
    <source>
        <dbReference type="EMBL" id="MES1923034.1"/>
    </source>
</evidence>
<dbReference type="Pfam" id="PF00664">
    <property type="entry name" value="ABC_membrane"/>
    <property type="match status" value="1"/>
</dbReference>
<dbReference type="InterPro" id="IPR036640">
    <property type="entry name" value="ABC1_TM_sf"/>
</dbReference>
<feature type="transmembrane region" description="Helical" evidence="7">
    <location>
        <begin position="143"/>
        <end position="161"/>
    </location>
</feature>
<dbReference type="PROSITE" id="PS50929">
    <property type="entry name" value="ABC_TM1F"/>
    <property type="match status" value="1"/>
</dbReference>
<organism evidence="9 10">
    <name type="scientific">Bonamia ostreae</name>
    <dbReference type="NCBI Taxonomy" id="126728"/>
    <lineage>
        <taxon>Eukaryota</taxon>
        <taxon>Sar</taxon>
        <taxon>Rhizaria</taxon>
        <taxon>Endomyxa</taxon>
        <taxon>Ascetosporea</taxon>
        <taxon>Haplosporida</taxon>
        <taxon>Bonamia</taxon>
    </lineage>
</organism>
<dbReference type="PANTHER" id="PTHR24223">
    <property type="entry name" value="ATP-BINDING CASSETTE SUB-FAMILY C"/>
    <property type="match status" value="1"/>
</dbReference>
<evidence type="ECO:0000256" key="3">
    <source>
        <dbReference type="ARBA" id="ARBA00022741"/>
    </source>
</evidence>
<comment type="caution">
    <text evidence="9">The sequence shown here is derived from an EMBL/GenBank/DDBJ whole genome shotgun (WGS) entry which is preliminary data.</text>
</comment>
<dbReference type="Proteomes" id="UP001439008">
    <property type="component" value="Unassembled WGS sequence"/>
</dbReference>
<dbReference type="SUPFAM" id="SSF90123">
    <property type="entry name" value="ABC transporter transmembrane region"/>
    <property type="match status" value="1"/>
</dbReference>
<feature type="non-terminal residue" evidence="9">
    <location>
        <position position="201"/>
    </location>
</feature>
<dbReference type="InterPro" id="IPR011527">
    <property type="entry name" value="ABC1_TM_dom"/>
</dbReference>
<keyword evidence="6 7" id="KW-0472">Membrane</keyword>
<feature type="domain" description="ABC transmembrane type-1" evidence="8">
    <location>
        <begin position="1"/>
        <end position="190"/>
    </location>
</feature>
<accession>A0ABV2ATT8</accession>
<evidence type="ECO:0000256" key="2">
    <source>
        <dbReference type="ARBA" id="ARBA00022692"/>
    </source>
</evidence>
<protein>
    <submittedName>
        <fullName evidence="9">Canalicular multispecific organic anion transporter 1</fullName>
    </submittedName>
</protein>
<evidence type="ECO:0000259" key="8">
    <source>
        <dbReference type="PROSITE" id="PS50929"/>
    </source>
</evidence>
<evidence type="ECO:0000256" key="7">
    <source>
        <dbReference type="SAM" id="Phobius"/>
    </source>
</evidence>
<proteinExistence type="predicted"/>